<accession>A0ACA6QL44</accession>
<name>A0ACA6QL44_VIBAE</name>
<organism evidence="1 2">
    <name type="scientific">Vibrio antiquarius (strain Ex25)</name>
    <dbReference type="NCBI Taxonomy" id="150340"/>
    <lineage>
        <taxon>Bacteria</taxon>
        <taxon>Pseudomonadati</taxon>
        <taxon>Pseudomonadota</taxon>
        <taxon>Gammaproteobacteria</taxon>
        <taxon>Vibrionales</taxon>
        <taxon>Vibrionaceae</taxon>
        <taxon>Vibrio</taxon>
        <taxon>Vibrio diabolicus subgroup</taxon>
    </lineage>
</organism>
<dbReference type="EMBL" id="CP001805">
    <property type="protein sequence ID" value="ACY51082.1"/>
    <property type="molecule type" value="Genomic_DNA"/>
</dbReference>
<sequence length="39" mass="4169">MNSTFFAILGALFGSLCALSLFSSLVVGAWWLVDFIALS</sequence>
<keyword evidence="2" id="KW-1185">Reference proteome</keyword>
<reference evidence="1" key="1">
    <citation type="submission" date="2009-10" db="EMBL/GenBank/DDBJ databases">
        <authorList>
            <consortium name="Los Alamos National Laboratory (LANL)"/>
            <consortium name="National Microbial Pathogen Data Resource (NMPDR)"/>
            <person name="Munk A.C."/>
            <person name="Tapia R."/>
            <person name="Green L."/>
            <person name="Rogers Y."/>
            <person name="Detter J.C."/>
            <person name="Bruce D."/>
            <person name="Brettin T.S."/>
            <person name="Colwell R."/>
            <person name="Huq A."/>
            <person name="Grim C.J."/>
            <person name="Hasan N.A."/>
            <person name="Vonstein V."/>
            <person name="Bartels D."/>
        </authorList>
    </citation>
    <scope>NUCLEOTIDE SEQUENCE</scope>
    <source>
        <strain evidence="1">EX25</strain>
    </source>
</reference>
<proteinExistence type="predicted"/>
<evidence type="ECO:0000313" key="2">
    <source>
        <dbReference type="Proteomes" id="UP000002571"/>
    </source>
</evidence>
<dbReference type="Proteomes" id="UP000002571">
    <property type="component" value="Chromosome 1"/>
</dbReference>
<evidence type="ECO:0000313" key="1">
    <source>
        <dbReference type="EMBL" id="ACY51082.1"/>
    </source>
</evidence>
<protein>
    <submittedName>
        <fullName evidence="1">Uncharacterized protein</fullName>
    </submittedName>
</protein>
<gene>
    <name evidence="1" type="ordered locus">VEA_002920</name>
</gene>